<dbReference type="InterPro" id="IPR008538">
    <property type="entry name" value="Uma2"/>
</dbReference>
<evidence type="ECO:0000259" key="1">
    <source>
        <dbReference type="Pfam" id="PF05685"/>
    </source>
</evidence>
<dbReference type="InterPro" id="IPR012296">
    <property type="entry name" value="Nuclease_put_TT1808"/>
</dbReference>
<organism evidence="2 3">
    <name type="scientific">Dyadobacter helix</name>
    <dbReference type="NCBI Taxonomy" id="2822344"/>
    <lineage>
        <taxon>Bacteria</taxon>
        <taxon>Pseudomonadati</taxon>
        <taxon>Bacteroidota</taxon>
        <taxon>Cytophagia</taxon>
        <taxon>Cytophagales</taxon>
        <taxon>Spirosomataceae</taxon>
        <taxon>Dyadobacter</taxon>
    </lineage>
</organism>
<dbReference type="Proteomes" id="UP000680038">
    <property type="component" value="Unassembled WGS sequence"/>
</dbReference>
<proteinExistence type="predicted"/>
<evidence type="ECO:0000313" key="3">
    <source>
        <dbReference type="Proteomes" id="UP000680038"/>
    </source>
</evidence>
<keyword evidence="3" id="KW-1185">Reference proteome</keyword>
<sequence length="212" mass="25058">MSSKSQNTWTNVREELLKTPDLRNLLDDLEKIWHEEQIKRHTFWATVDENRKAEFILGEIVYHSPVYGRHWMASSNILARLLPYVKDNDLGKVGVEKVMIRLTRNDYEPDICFWAKEQTVTFWQIQSAFPPPDFILEILSESTKERDYGIKMTDYALHGIKEYWIVDPENKTVEQYLLDQQQFQLAQKLKEGMLGSEIIPGFEISVRDIFEE</sequence>
<name>A0A916N5Y6_9BACT</name>
<reference evidence="2" key="1">
    <citation type="submission" date="2021-04" db="EMBL/GenBank/DDBJ databases">
        <authorList>
            <person name="Rodrigo-Torres L."/>
            <person name="Arahal R. D."/>
            <person name="Lucena T."/>
        </authorList>
    </citation>
    <scope>NUCLEOTIDE SEQUENCE</scope>
    <source>
        <strain evidence="2">CECT 9275</strain>
    </source>
</reference>
<gene>
    <name evidence="2" type="ORF">DYBT9275_04062</name>
</gene>
<accession>A0A916N5Y6</accession>
<dbReference type="InterPro" id="IPR011335">
    <property type="entry name" value="Restrct_endonuc-II-like"/>
</dbReference>
<dbReference type="EMBL" id="CAJRAF010000002">
    <property type="protein sequence ID" value="CAG5007511.1"/>
    <property type="molecule type" value="Genomic_DNA"/>
</dbReference>
<comment type="caution">
    <text evidence="2">The sequence shown here is derived from an EMBL/GenBank/DDBJ whole genome shotgun (WGS) entry which is preliminary data.</text>
</comment>
<dbReference type="AlphaFoldDB" id="A0A916N5Y6"/>
<dbReference type="CDD" id="cd06260">
    <property type="entry name" value="DUF820-like"/>
    <property type="match status" value="1"/>
</dbReference>
<dbReference type="Pfam" id="PF05685">
    <property type="entry name" value="Uma2"/>
    <property type="match status" value="1"/>
</dbReference>
<dbReference type="PANTHER" id="PTHR34107">
    <property type="entry name" value="SLL0198 PROTEIN-RELATED"/>
    <property type="match status" value="1"/>
</dbReference>
<dbReference type="SUPFAM" id="SSF52980">
    <property type="entry name" value="Restriction endonuclease-like"/>
    <property type="match status" value="1"/>
</dbReference>
<evidence type="ECO:0000313" key="2">
    <source>
        <dbReference type="EMBL" id="CAG5007511.1"/>
    </source>
</evidence>
<dbReference type="PANTHER" id="PTHR34107:SF4">
    <property type="entry name" value="SLL1222 PROTEIN"/>
    <property type="match status" value="1"/>
</dbReference>
<dbReference type="Gene3D" id="3.90.1570.10">
    <property type="entry name" value="tt1808, chain A"/>
    <property type="match status" value="1"/>
</dbReference>
<protein>
    <recommendedName>
        <fullName evidence="1">Putative restriction endonuclease domain-containing protein</fullName>
    </recommendedName>
</protein>
<feature type="domain" description="Putative restriction endonuclease" evidence="1">
    <location>
        <begin position="48"/>
        <end position="206"/>
    </location>
</feature>